<evidence type="ECO:0000256" key="5">
    <source>
        <dbReference type="SAM" id="Phobius"/>
    </source>
</evidence>
<keyword evidence="9" id="KW-1185">Reference proteome</keyword>
<dbReference type="Proteomes" id="UP000318528">
    <property type="component" value="Unassembled WGS sequence"/>
</dbReference>
<dbReference type="Pfam" id="PF00892">
    <property type="entry name" value="EamA"/>
    <property type="match status" value="2"/>
</dbReference>
<feature type="transmembrane region" description="Helical" evidence="5">
    <location>
        <begin position="12"/>
        <end position="32"/>
    </location>
</feature>
<feature type="transmembrane region" description="Helical" evidence="5">
    <location>
        <begin position="146"/>
        <end position="165"/>
    </location>
</feature>
<evidence type="ECO:0000256" key="2">
    <source>
        <dbReference type="ARBA" id="ARBA00022692"/>
    </source>
</evidence>
<dbReference type="OrthoDB" id="9812547at2"/>
<name>A0A553BIW3_9FLAO</name>
<evidence type="ECO:0000256" key="3">
    <source>
        <dbReference type="ARBA" id="ARBA00022989"/>
    </source>
</evidence>
<feature type="transmembrane region" description="Helical" evidence="5">
    <location>
        <begin position="38"/>
        <end position="56"/>
    </location>
</feature>
<accession>A0A553BIW3</accession>
<feature type="transmembrane region" description="Helical" evidence="5">
    <location>
        <begin position="216"/>
        <end position="236"/>
    </location>
</feature>
<evidence type="ECO:0000313" key="8">
    <source>
        <dbReference type="EMBL" id="TRX08184.1"/>
    </source>
</evidence>
<keyword evidence="3 5" id="KW-1133">Transmembrane helix</keyword>
<dbReference type="EMBL" id="VJZL01000021">
    <property type="protein sequence ID" value="TRX08184.1"/>
    <property type="molecule type" value="Genomic_DNA"/>
</dbReference>
<feature type="domain" description="EamA" evidence="6">
    <location>
        <begin position="147"/>
        <end position="286"/>
    </location>
</feature>
<feature type="transmembrane region" description="Helical" evidence="5">
    <location>
        <begin position="177"/>
        <end position="196"/>
    </location>
</feature>
<keyword evidence="2 5" id="KW-0812">Transmembrane</keyword>
<dbReference type="EMBL" id="VJZN01000023">
    <property type="protein sequence ID" value="TRX04821.1"/>
    <property type="molecule type" value="Genomic_DNA"/>
</dbReference>
<gene>
    <name evidence="8" type="ORF">FNW11_11750</name>
    <name evidence="7" type="ORF">FNW12_12845</name>
</gene>
<proteinExistence type="predicted"/>
<dbReference type="PANTHER" id="PTHR32322">
    <property type="entry name" value="INNER MEMBRANE TRANSPORTER"/>
    <property type="match status" value="1"/>
</dbReference>
<dbReference type="GO" id="GO:0016020">
    <property type="term" value="C:membrane"/>
    <property type="evidence" value="ECO:0007669"/>
    <property type="project" value="UniProtKB-SubCell"/>
</dbReference>
<dbReference type="PANTHER" id="PTHR32322:SF9">
    <property type="entry name" value="AMINO-ACID METABOLITE EFFLUX PUMP-RELATED"/>
    <property type="match status" value="1"/>
</dbReference>
<evidence type="ECO:0000313" key="10">
    <source>
        <dbReference type="Proteomes" id="UP000318669"/>
    </source>
</evidence>
<feature type="transmembrane region" description="Helical" evidence="5">
    <location>
        <begin position="269"/>
        <end position="287"/>
    </location>
</feature>
<reference evidence="9 10" key="1">
    <citation type="submission" date="2019-07" db="EMBL/GenBank/DDBJ databases">
        <title>Novel species of Flavobacterium.</title>
        <authorList>
            <person name="Liu Q."/>
            <person name="Xin Y.-H."/>
        </authorList>
    </citation>
    <scope>NUCLEOTIDE SEQUENCE [LARGE SCALE GENOMIC DNA]</scope>
    <source>
        <strain evidence="7 9">GSP39</strain>
        <strain evidence="8 10">GSR22</strain>
    </source>
</reference>
<evidence type="ECO:0000259" key="6">
    <source>
        <dbReference type="Pfam" id="PF00892"/>
    </source>
</evidence>
<evidence type="ECO:0000313" key="9">
    <source>
        <dbReference type="Proteomes" id="UP000318528"/>
    </source>
</evidence>
<feature type="transmembrane region" description="Helical" evidence="5">
    <location>
        <begin position="94"/>
        <end position="114"/>
    </location>
</feature>
<dbReference type="InterPro" id="IPR000620">
    <property type="entry name" value="EamA_dom"/>
</dbReference>
<organism evidence="8 10">
    <name type="scientific">Flavobacterium gawalongense</name>
    <dbReference type="NCBI Taxonomy" id="2594432"/>
    <lineage>
        <taxon>Bacteria</taxon>
        <taxon>Pseudomonadati</taxon>
        <taxon>Bacteroidota</taxon>
        <taxon>Flavobacteriia</taxon>
        <taxon>Flavobacteriales</taxon>
        <taxon>Flavobacteriaceae</taxon>
        <taxon>Flavobacterium</taxon>
    </lineage>
</organism>
<evidence type="ECO:0000313" key="7">
    <source>
        <dbReference type="EMBL" id="TRX04821.1"/>
    </source>
</evidence>
<dbReference type="SUPFAM" id="SSF103481">
    <property type="entry name" value="Multidrug resistance efflux transporter EmrE"/>
    <property type="match status" value="2"/>
</dbReference>
<dbReference type="AlphaFoldDB" id="A0A553BIW3"/>
<comment type="caution">
    <text evidence="8">The sequence shown here is derived from an EMBL/GenBank/DDBJ whole genome shotgun (WGS) entry which is preliminary data.</text>
</comment>
<dbReference type="RefSeq" id="WP_143388221.1">
    <property type="nucleotide sequence ID" value="NZ_VJZL01000021.1"/>
</dbReference>
<evidence type="ECO:0000256" key="1">
    <source>
        <dbReference type="ARBA" id="ARBA00004141"/>
    </source>
</evidence>
<feature type="transmembrane region" description="Helical" evidence="5">
    <location>
        <begin position="121"/>
        <end position="140"/>
    </location>
</feature>
<dbReference type="InterPro" id="IPR050638">
    <property type="entry name" value="AA-Vitamin_Transporters"/>
</dbReference>
<dbReference type="InterPro" id="IPR037185">
    <property type="entry name" value="EmrE-like"/>
</dbReference>
<feature type="transmembrane region" description="Helical" evidence="5">
    <location>
        <begin position="243"/>
        <end position="263"/>
    </location>
</feature>
<evidence type="ECO:0000256" key="4">
    <source>
        <dbReference type="ARBA" id="ARBA00023136"/>
    </source>
</evidence>
<dbReference type="Proteomes" id="UP000318669">
    <property type="component" value="Unassembled WGS sequence"/>
</dbReference>
<sequence length="304" mass="33231">MGNSVNLSSKHLLLTLLTVFIWGMNFIAIYVGLKGFPPFLLCAVRFGLAAFPWVFILPRPKAPLKLIIGYGVFTFAMQFGFLFSGIHLGLSPGLSSLVLQVQIFFSMGLAFLFFQERPSPWKIGGSLISIVGIGIVAAHVSGGTSFIGLIFTLLAAFSWSAGNMFTKKVDAQSPLSLVVWGNLAAFPFMVALSLLVERPVLILSSLQNVSWATIGAIIYIVYFSTHIGYGTWGFLLNSYSTSIVVPFTLLIPVVGFLSSALFLGEDLPSWKIFASLFVMAGLIFNLLEKQIRKQLQTIKNKKAK</sequence>
<comment type="subcellular location">
    <subcellularLocation>
        <location evidence="1">Membrane</location>
        <topology evidence="1">Multi-pass membrane protein</topology>
    </subcellularLocation>
</comment>
<feature type="domain" description="EamA" evidence="6">
    <location>
        <begin position="12"/>
        <end position="136"/>
    </location>
</feature>
<keyword evidence="4 5" id="KW-0472">Membrane</keyword>
<protein>
    <submittedName>
        <fullName evidence="8">EamA family transporter</fullName>
    </submittedName>
</protein>
<feature type="transmembrane region" description="Helical" evidence="5">
    <location>
        <begin position="68"/>
        <end position="88"/>
    </location>
</feature>